<evidence type="ECO:0000256" key="3">
    <source>
        <dbReference type="ARBA" id="ARBA00022475"/>
    </source>
</evidence>
<sequence length="288" mass="31698">MKPTKLERSLAYAALAFVTALSILPLLVLIFTSLKGDDEFGLGSTAILPSGLQFDNYARALGMAEWGLFFRNSTIVTAIAVGGSLLLNTLAGFAFARLRFRGSQFMFLLLLLGLMIPAQVTIIPQFLLLKSVPFFGGNDWLGSGGTGWLDSYYALIIPELSGAFGIFMARQFFQQVPRALDEAAYIDGAGILRLFFYIYIPLSGPLLGTLGIFKFVGVWNDFFHPLIYTSSPSMRTIQLGLQVFRGEYQVQYNLLMAATLMVSLPIVIAFFLFQKQFIRSVVSSGVKG</sequence>
<evidence type="ECO:0000256" key="1">
    <source>
        <dbReference type="ARBA" id="ARBA00004651"/>
    </source>
</evidence>
<keyword evidence="2 7" id="KW-0813">Transport</keyword>
<evidence type="ECO:0000256" key="4">
    <source>
        <dbReference type="ARBA" id="ARBA00022692"/>
    </source>
</evidence>
<evidence type="ECO:0000313" key="10">
    <source>
        <dbReference type="Proteomes" id="UP000526125"/>
    </source>
</evidence>
<dbReference type="PANTHER" id="PTHR43744:SF12">
    <property type="entry name" value="ABC TRANSPORTER PERMEASE PROTEIN MG189-RELATED"/>
    <property type="match status" value="1"/>
</dbReference>
<feature type="transmembrane region" description="Helical" evidence="7">
    <location>
        <begin position="194"/>
        <end position="216"/>
    </location>
</feature>
<protein>
    <submittedName>
        <fullName evidence="9">Carbohydrate ABC transporter permease</fullName>
    </submittedName>
</protein>
<proteinExistence type="inferred from homology"/>
<reference evidence="9 10" key="1">
    <citation type="submission" date="2020-05" db="EMBL/GenBank/DDBJ databases">
        <title>Genome Sequencing of Type Strains.</title>
        <authorList>
            <person name="Lemaire J.F."/>
            <person name="Inderbitzin P."/>
            <person name="Gregorio O.A."/>
            <person name="Collins S.B."/>
            <person name="Wespe N."/>
            <person name="Knight-Connoni V."/>
        </authorList>
    </citation>
    <scope>NUCLEOTIDE SEQUENCE [LARGE SCALE GENOMIC DNA]</scope>
    <source>
        <strain evidence="9 10">LMG 21957</strain>
    </source>
</reference>
<dbReference type="Proteomes" id="UP000526125">
    <property type="component" value="Unassembled WGS sequence"/>
</dbReference>
<gene>
    <name evidence="9" type="ORF">HP552_28200</name>
</gene>
<name>A0A7Y6EYQ5_9BACL</name>
<evidence type="ECO:0000259" key="8">
    <source>
        <dbReference type="PROSITE" id="PS50928"/>
    </source>
</evidence>
<dbReference type="CDD" id="cd06261">
    <property type="entry name" value="TM_PBP2"/>
    <property type="match status" value="1"/>
</dbReference>
<dbReference type="SUPFAM" id="SSF161098">
    <property type="entry name" value="MetI-like"/>
    <property type="match status" value="1"/>
</dbReference>
<comment type="caution">
    <text evidence="9">The sequence shown here is derived from an EMBL/GenBank/DDBJ whole genome shotgun (WGS) entry which is preliminary data.</text>
</comment>
<dbReference type="Gene3D" id="1.10.3720.10">
    <property type="entry name" value="MetI-like"/>
    <property type="match status" value="1"/>
</dbReference>
<feature type="transmembrane region" description="Helical" evidence="7">
    <location>
        <begin position="12"/>
        <end position="34"/>
    </location>
</feature>
<feature type="domain" description="ABC transmembrane type-1" evidence="8">
    <location>
        <begin position="70"/>
        <end position="273"/>
    </location>
</feature>
<evidence type="ECO:0000256" key="7">
    <source>
        <dbReference type="RuleBase" id="RU363032"/>
    </source>
</evidence>
<dbReference type="Pfam" id="PF00528">
    <property type="entry name" value="BPD_transp_1"/>
    <property type="match status" value="1"/>
</dbReference>
<keyword evidence="6 7" id="KW-0472">Membrane</keyword>
<evidence type="ECO:0000256" key="6">
    <source>
        <dbReference type="ARBA" id="ARBA00023136"/>
    </source>
</evidence>
<dbReference type="PANTHER" id="PTHR43744">
    <property type="entry name" value="ABC TRANSPORTER PERMEASE PROTEIN MG189-RELATED-RELATED"/>
    <property type="match status" value="1"/>
</dbReference>
<accession>A0A7Y6EYQ5</accession>
<dbReference type="InterPro" id="IPR000515">
    <property type="entry name" value="MetI-like"/>
</dbReference>
<evidence type="ECO:0000256" key="5">
    <source>
        <dbReference type="ARBA" id="ARBA00022989"/>
    </source>
</evidence>
<feature type="transmembrane region" description="Helical" evidence="7">
    <location>
        <begin position="107"/>
        <end position="132"/>
    </location>
</feature>
<evidence type="ECO:0000256" key="2">
    <source>
        <dbReference type="ARBA" id="ARBA00022448"/>
    </source>
</evidence>
<dbReference type="AlphaFoldDB" id="A0A7Y6EYQ5"/>
<comment type="similarity">
    <text evidence="7">Belongs to the binding-protein-dependent transport system permease family.</text>
</comment>
<keyword evidence="5 7" id="KW-1133">Transmembrane helix</keyword>
<keyword evidence="4 7" id="KW-0812">Transmembrane</keyword>
<evidence type="ECO:0000313" key="9">
    <source>
        <dbReference type="EMBL" id="NUU79088.1"/>
    </source>
</evidence>
<feature type="transmembrane region" description="Helical" evidence="7">
    <location>
        <begin position="75"/>
        <end position="95"/>
    </location>
</feature>
<dbReference type="InterPro" id="IPR035906">
    <property type="entry name" value="MetI-like_sf"/>
</dbReference>
<feature type="transmembrane region" description="Helical" evidence="7">
    <location>
        <begin position="152"/>
        <end position="173"/>
    </location>
</feature>
<comment type="subcellular location">
    <subcellularLocation>
        <location evidence="1 7">Cell membrane</location>
        <topology evidence="1 7">Multi-pass membrane protein</topology>
    </subcellularLocation>
</comment>
<keyword evidence="10" id="KW-1185">Reference proteome</keyword>
<dbReference type="GO" id="GO:0005886">
    <property type="term" value="C:plasma membrane"/>
    <property type="evidence" value="ECO:0007669"/>
    <property type="project" value="UniProtKB-SubCell"/>
</dbReference>
<feature type="transmembrane region" description="Helical" evidence="7">
    <location>
        <begin position="254"/>
        <end position="273"/>
    </location>
</feature>
<dbReference type="PROSITE" id="PS50928">
    <property type="entry name" value="ABC_TM1"/>
    <property type="match status" value="1"/>
</dbReference>
<organism evidence="9 10">
    <name type="scientific">Paenibacillus xylanilyticus</name>
    <dbReference type="NCBI Taxonomy" id="248903"/>
    <lineage>
        <taxon>Bacteria</taxon>
        <taxon>Bacillati</taxon>
        <taxon>Bacillota</taxon>
        <taxon>Bacilli</taxon>
        <taxon>Bacillales</taxon>
        <taxon>Paenibacillaceae</taxon>
        <taxon>Paenibacillus</taxon>
    </lineage>
</organism>
<keyword evidence="3" id="KW-1003">Cell membrane</keyword>
<dbReference type="EMBL" id="JABMCB010000202">
    <property type="protein sequence ID" value="NUU79088.1"/>
    <property type="molecule type" value="Genomic_DNA"/>
</dbReference>
<dbReference type="GO" id="GO:0055085">
    <property type="term" value="P:transmembrane transport"/>
    <property type="evidence" value="ECO:0007669"/>
    <property type="project" value="InterPro"/>
</dbReference>
<dbReference type="RefSeq" id="WP_175398671.1">
    <property type="nucleotide sequence ID" value="NZ_JABMCB010000202.1"/>
</dbReference>